<comment type="similarity">
    <text evidence="2 7">Belongs to the Tic20 family.</text>
</comment>
<name>A0A0K9PAM4_ZOSMR</name>
<dbReference type="AlphaFoldDB" id="A0A0K9PAM4"/>
<dbReference type="Proteomes" id="UP000036987">
    <property type="component" value="Unassembled WGS sequence"/>
</dbReference>
<comment type="subcellular location">
    <subcellularLocation>
        <location evidence="1">Plastid</location>
        <location evidence="1">Chloroplast inner membrane</location>
        <topology evidence="1">Multi-pass membrane protein</topology>
    </subcellularLocation>
    <subcellularLocation>
        <location evidence="7">Plastid</location>
        <location evidence="7">Chloroplast membrane</location>
        <topology evidence="7">Multi-pass membrane protein</topology>
    </subcellularLocation>
</comment>
<dbReference type="GO" id="GO:0008320">
    <property type="term" value="F:protein transmembrane transporter activity"/>
    <property type="evidence" value="ECO:0000318"/>
    <property type="project" value="GO_Central"/>
</dbReference>
<keyword evidence="4" id="KW-1001">Plastid inner membrane</keyword>
<keyword evidence="7" id="KW-0934">Plastid</keyword>
<proteinExistence type="inferred from homology"/>
<organism evidence="8 9">
    <name type="scientific">Zostera marina</name>
    <name type="common">Eelgrass</name>
    <dbReference type="NCBI Taxonomy" id="29655"/>
    <lineage>
        <taxon>Eukaryota</taxon>
        <taxon>Viridiplantae</taxon>
        <taxon>Streptophyta</taxon>
        <taxon>Embryophyta</taxon>
        <taxon>Tracheophyta</taxon>
        <taxon>Spermatophyta</taxon>
        <taxon>Magnoliopsida</taxon>
        <taxon>Liliopsida</taxon>
        <taxon>Zosteraceae</taxon>
        <taxon>Zostera</taxon>
    </lineage>
</organism>
<keyword evidence="3 7" id="KW-0812">Transmembrane</keyword>
<evidence type="ECO:0000256" key="1">
    <source>
        <dbReference type="ARBA" id="ARBA00004478"/>
    </source>
</evidence>
<dbReference type="EMBL" id="LFYR01001054">
    <property type="protein sequence ID" value="KMZ65225.1"/>
    <property type="molecule type" value="Genomic_DNA"/>
</dbReference>
<comment type="function">
    <text evidence="7">Involved in protein precursor import into chloroplasts.</text>
</comment>
<comment type="caution">
    <text evidence="8">The sequence shown here is derived from an EMBL/GenBank/DDBJ whole genome shotgun (WGS) entry which is preliminary data.</text>
</comment>
<evidence type="ECO:0000256" key="7">
    <source>
        <dbReference type="RuleBase" id="RU367003"/>
    </source>
</evidence>
<dbReference type="OrthoDB" id="602284at2759"/>
<dbReference type="GO" id="GO:0009706">
    <property type="term" value="C:chloroplast inner membrane"/>
    <property type="evidence" value="ECO:0000318"/>
    <property type="project" value="GO_Central"/>
</dbReference>
<dbReference type="GO" id="GO:0045037">
    <property type="term" value="P:protein import into chloroplast stroma"/>
    <property type="evidence" value="ECO:0000318"/>
    <property type="project" value="GO_Central"/>
</dbReference>
<sequence length="257" mass="29950">MTRLLALPGPLILNNGDSGVSRRFLSESLPQKHYTVCMNSGGKSVSQHFTSVTSSFKGRYESITSFPIRTPVRRSKIQHPFMAKAKSDVPLAKFLFPPMTKKPKWFWRTLSCIPYLIPLHESWMYAETAYQLHPYLKTFELLTIPFHQFLSMQPPWFMTAYFLLLYLGIARRKIWPHFFRFHVATGMLLEISLQVLGYVSHWMPHSIYWGKIGMHFWSMTFFGFVFTVFECVRCALSGMYADIPFVCDAAYIQINDQ</sequence>
<keyword evidence="7" id="KW-0150">Chloroplast</keyword>
<dbReference type="OMA" id="NIHEYAP"/>
<dbReference type="PANTHER" id="PTHR33510">
    <property type="entry name" value="PROTEIN TIC 20-II, CHLOROPLASTIC"/>
    <property type="match status" value="1"/>
</dbReference>
<dbReference type="Pfam" id="PF16166">
    <property type="entry name" value="TIC20"/>
    <property type="match status" value="1"/>
</dbReference>
<feature type="transmembrane region" description="Helical" evidence="7">
    <location>
        <begin position="146"/>
        <end position="169"/>
    </location>
</feature>
<evidence type="ECO:0000256" key="4">
    <source>
        <dbReference type="ARBA" id="ARBA00022780"/>
    </source>
</evidence>
<accession>A0A0K9PAM4</accession>
<evidence type="ECO:0000256" key="2">
    <source>
        <dbReference type="ARBA" id="ARBA00009596"/>
    </source>
</evidence>
<dbReference type="InterPro" id="IPR005691">
    <property type="entry name" value="Tic20"/>
</dbReference>
<keyword evidence="6 7" id="KW-0472">Membrane</keyword>
<gene>
    <name evidence="8" type="ORF">ZOSMA_32G00110</name>
</gene>
<feature type="transmembrane region" description="Helical" evidence="7">
    <location>
        <begin position="181"/>
        <end position="200"/>
    </location>
</feature>
<dbReference type="PANTHER" id="PTHR33510:SF9">
    <property type="entry name" value="HIT-TYPE ZINC FINGER FAMILY PROTEIN-RELATED"/>
    <property type="match status" value="1"/>
</dbReference>
<evidence type="ECO:0000313" key="8">
    <source>
        <dbReference type="EMBL" id="KMZ65225.1"/>
    </source>
</evidence>
<evidence type="ECO:0000256" key="5">
    <source>
        <dbReference type="ARBA" id="ARBA00022989"/>
    </source>
</evidence>
<feature type="transmembrane region" description="Helical" evidence="7">
    <location>
        <begin position="212"/>
        <end position="232"/>
    </location>
</feature>
<comment type="caution">
    <text evidence="7">Lacks conserved residue(s) required for the propagation of feature annotation.</text>
</comment>
<keyword evidence="5 7" id="KW-1133">Transmembrane helix</keyword>
<evidence type="ECO:0000256" key="3">
    <source>
        <dbReference type="ARBA" id="ARBA00022692"/>
    </source>
</evidence>
<protein>
    <recommendedName>
        <fullName evidence="7">Protein TIC 20</fullName>
    </recommendedName>
</protein>
<evidence type="ECO:0000256" key="6">
    <source>
        <dbReference type="ARBA" id="ARBA00023136"/>
    </source>
</evidence>
<keyword evidence="9" id="KW-1185">Reference proteome</keyword>
<reference evidence="9" key="1">
    <citation type="journal article" date="2016" name="Nature">
        <title>The genome of the seagrass Zostera marina reveals angiosperm adaptation to the sea.</title>
        <authorList>
            <person name="Olsen J.L."/>
            <person name="Rouze P."/>
            <person name="Verhelst B."/>
            <person name="Lin Y.-C."/>
            <person name="Bayer T."/>
            <person name="Collen J."/>
            <person name="Dattolo E."/>
            <person name="De Paoli E."/>
            <person name="Dittami S."/>
            <person name="Maumus F."/>
            <person name="Michel G."/>
            <person name="Kersting A."/>
            <person name="Lauritano C."/>
            <person name="Lohaus R."/>
            <person name="Toepel M."/>
            <person name="Tonon T."/>
            <person name="Vanneste K."/>
            <person name="Amirebrahimi M."/>
            <person name="Brakel J."/>
            <person name="Bostroem C."/>
            <person name="Chovatia M."/>
            <person name="Grimwood J."/>
            <person name="Jenkins J.W."/>
            <person name="Jueterbock A."/>
            <person name="Mraz A."/>
            <person name="Stam W.T."/>
            <person name="Tice H."/>
            <person name="Bornberg-Bauer E."/>
            <person name="Green P.J."/>
            <person name="Pearson G.A."/>
            <person name="Procaccini G."/>
            <person name="Duarte C.M."/>
            <person name="Schmutz J."/>
            <person name="Reusch T.B.H."/>
            <person name="Van de Peer Y."/>
        </authorList>
    </citation>
    <scope>NUCLEOTIDE SEQUENCE [LARGE SCALE GENOMIC DNA]</scope>
    <source>
        <strain evidence="9">cv. Finnish</strain>
    </source>
</reference>
<dbReference type="STRING" id="29655.A0A0K9PAM4"/>
<evidence type="ECO:0000313" key="9">
    <source>
        <dbReference type="Proteomes" id="UP000036987"/>
    </source>
</evidence>